<dbReference type="Proteomes" id="UP001234989">
    <property type="component" value="Chromosome 5"/>
</dbReference>
<name>A0AAF0QWQ8_SOLVR</name>
<evidence type="ECO:0000256" key="1">
    <source>
        <dbReference type="SAM" id="MobiDB-lite"/>
    </source>
</evidence>
<keyword evidence="3" id="KW-1185">Reference proteome</keyword>
<feature type="region of interest" description="Disordered" evidence="1">
    <location>
        <begin position="55"/>
        <end position="88"/>
    </location>
</feature>
<organism evidence="2 3">
    <name type="scientific">Solanum verrucosum</name>
    <dbReference type="NCBI Taxonomy" id="315347"/>
    <lineage>
        <taxon>Eukaryota</taxon>
        <taxon>Viridiplantae</taxon>
        <taxon>Streptophyta</taxon>
        <taxon>Embryophyta</taxon>
        <taxon>Tracheophyta</taxon>
        <taxon>Spermatophyta</taxon>
        <taxon>Magnoliopsida</taxon>
        <taxon>eudicotyledons</taxon>
        <taxon>Gunneridae</taxon>
        <taxon>Pentapetalae</taxon>
        <taxon>asterids</taxon>
        <taxon>lamiids</taxon>
        <taxon>Solanales</taxon>
        <taxon>Solanaceae</taxon>
        <taxon>Solanoideae</taxon>
        <taxon>Solaneae</taxon>
        <taxon>Solanum</taxon>
    </lineage>
</organism>
<evidence type="ECO:0000313" key="2">
    <source>
        <dbReference type="EMBL" id="WMV30643.1"/>
    </source>
</evidence>
<accession>A0AAF0QWQ8</accession>
<evidence type="ECO:0000313" key="3">
    <source>
        <dbReference type="Proteomes" id="UP001234989"/>
    </source>
</evidence>
<protein>
    <submittedName>
        <fullName evidence="2">Uncharacterized protein</fullName>
    </submittedName>
</protein>
<gene>
    <name evidence="2" type="ORF">MTR67_024028</name>
</gene>
<proteinExistence type="predicted"/>
<feature type="region of interest" description="Disordered" evidence="1">
    <location>
        <begin position="1"/>
        <end position="21"/>
    </location>
</feature>
<feature type="compositionally biased region" description="Basic and acidic residues" evidence="1">
    <location>
        <begin position="55"/>
        <end position="70"/>
    </location>
</feature>
<reference evidence="2" key="1">
    <citation type="submission" date="2023-08" db="EMBL/GenBank/DDBJ databases">
        <title>A de novo genome assembly of Solanum verrucosum Schlechtendal, a Mexican diploid species geographically isolated from the other diploid A-genome species in potato relatives.</title>
        <authorList>
            <person name="Hosaka K."/>
        </authorList>
    </citation>
    <scope>NUCLEOTIDE SEQUENCE</scope>
    <source>
        <tissue evidence="2">Young leaves</tissue>
    </source>
</reference>
<dbReference type="EMBL" id="CP133616">
    <property type="protein sequence ID" value="WMV30643.1"/>
    <property type="molecule type" value="Genomic_DNA"/>
</dbReference>
<sequence>MGVGQHEVQLERVNPSLIPKPSTQKSLRIAESTWRVAGGSYFAFCSIVLSLEGNDRVGRKREQSAHRREVSQSSTMSPNDPEHDDAEGWCKTTMTYTNGRIAELIGDSD</sequence>
<dbReference type="AlphaFoldDB" id="A0AAF0QWQ8"/>